<keyword evidence="2" id="KW-0805">Transcription regulation</keyword>
<dbReference type="EMBL" id="SLZQ01000001">
    <property type="protein sequence ID" value="TCS39456.1"/>
    <property type="molecule type" value="Genomic_DNA"/>
</dbReference>
<dbReference type="PANTHER" id="PTHR30537">
    <property type="entry name" value="HTH-TYPE TRANSCRIPTIONAL REGULATOR"/>
    <property type="match status" value="1"/>
</dbReference>
<dbReference type="PANTHER" id="PTHR30537:SF5">
    <property type="entry name" value="HTH-TYPE TRANSCRIPTIONAL ACTIVATOR TTDR-RELATED"/>
    <property type="match status" value="1"/>
</dbReference>
<dbReference type="Proteomes" id="UP000295382">
    <property type="component" value="Unassembled WGS sequence"/>
</dbReference>
<evidence type="ECO:0000256" key="4">
    <source>
        <dbReference type="ARBA" id="ARBA00023163"/>
    </source>
</evidence>
<evidence type="ECO:0000256" key="1">
    <source>
        <dbReference type="ARBA" id="ARBA00009437"/>
    </source>
</evidence>
<dbReference type="FunFam" id="1.10.10.10:FF:000001">
    <property type="entry name" value="LysR family transcriptional regulator"/>
    <property type="match status" value="1"/>
</dbReference>
<dbReference type="InterPro" id="IPR036390">
    <property type="entry name" value="WH_DNA-bd_sf"/>
</dbReference>
<dbReference type="InterPro" id="IPR005119">
    <property type="entry name" value="LysR_subst-bd"/>
</dbReference>
<accession>A0A4R3I141</accession>
<comment type="caution">
    <text evidence="6">The sequence shown here is derived from an EMBL/GenBank/DDBJ whole genome shotgun (WGS) entry which is preliminary data.</text>
</comment>
<dbReference type="GO" id="GO:0003700">
    <property type="term" value="F:DNA-binding transcription factor activity"/>
    <property type="evidence" value="ECO:0007669"/>
    <property type="project" value="InterPro"/>
</dbReference>
<keyword evidence="3 6" id="KW-0238">DNA-binding</keyword>
<evidence type="ECO:0000313" key="7">
    <source>
        <dbReference type="Proteomes" id="UP000295382"/>
    </source>
</evidence>
<keyword evidence="7" id="KW-1185">Reference proteome</keyword>
<dbReference type="InterPro" id="IPR036388">
    <property type="entry name" value="WH-like_DNA-bd_sf"/>
</dbReference>
<proteinExistence type="inferred from homology"/>
<dbReference type="Pfam" id="PF00126">
    <property type="entry name" value="HTH_1"/>
    <property type="match status" value="1"/>
</dbReference>
<dbReference type="OrthoDB" id="116299at2"/>
<dbReference type="PROSITE" id="PS50931">
    <property type="entry name" value="HTH_LYSR"/>
    <property type="match status" value="1"/>
</dbReference>
<dbReference type="CDD" id="cd08422">
    <property type="entry name" value="PBP2_CrgA_like"/>
    <property type="match status" value="1"/>
</dbReference>
<comment type="similarity">
    <text evidence="1">Belongs to the LysR transcriptional regulatory family.</text>
</comment>
<evidence type="ECO:0000256" key="2">
    <source>
        <dbReference type="ARBA" id="ARBA00023015"/>
    </source>
</evidence>
<protein>
    <submittedName>
        <fullName evidence="6">DNA-binding transcriptional LysR family regulator</fullName>
    </submittedName>
</protein>
<dbReference type="RefSeq" id="WP_132256785.1">
    <property type="nucleotide sequence ID" value="NZ_SLZQ01000001.1"/>
</dbReference>
<evidence type="ECO:0000256" key="3">
    <source>
        <dbReference type="ARBA" id="ARBA00023125"/>
    </source>
</evidence>
<dbReference type="Gene3D" id="1.10.10.10">
    <property type="entry name" value="Winged helix-like DNA-binding domain superfamily/Winged helix DNA-binding domain"/>
    <property type="match status" value="1"/>
</dbReference>
<dbReference type="Gene3D" id="3.40.190.290">
    <property type="match status" value="1"/>
</dbReference>
<organism evidence="6 7">
    <name type="scientific">Paucimonas lemoignei</name>
    <name type="common">Pseudomonas lemoignei</name>
    <dbReference type="NCBI Taxonomy" id="29443"/>
    <lineage>
        <taxon>Bacteria</taxon>
        <taxon>Pseudomonadati</taxon>
        <taxon>Pseudomonadota</taxon>
        <taxon>Betaproteobacteria</taxon>
        <taxon>Burkholderiales</taxon>
        <taxon>Burkholderiaceae</taxon>
        <taxon>Paucimonas</taxon>
    </lineage>
</organism>
<dbReference type="SUPFAM" id="SSF53850">
    <property type="entry name" value="Periplasmic binding protein-like II"/>
    <property type="match status" value="1"/>
</dbReference>
<feature type="domain" description="HTH lysR-type" evidence="5">
    <location>
        <begin position="3"/>
        <end position="60"/>
    </location>
</feature>
<evidence type="ECO:0000259" key="5">
    <source>
        <dbReference type="PROSITE" id="PS50931"/>
    </source>
</evidence>
<dbReference type="GO" id="GO:0003677">
    <property type="term" value="F:DNA binding"/>
    <property type="evidence" value="ECO:0007669"/>
    <property type="project" value="UniProtKB-KW"/>
</dbReference>
<dbReference type="InterPro" id="IPR000847">
    <property type="entry name" value="LysR_HTH_N"/>
</dbReference>
<evidence type="ECO:0000313" key="6">
    <source>
        <dbReference type="EMBL" id="TCS39456.1"/>
    </source>
</evidence>
<reference evidence="6 7" key="1">
    <citation type="submission" date="2019-03" db="EMBL/GenBank/DDBJ databases">
        <title>Genomic Encyclopedia of Type Strains, Phase IV (KMG-IV): sequencing the most valuable type-strain genomes for metagenomic binning, comparative biology and taxonomic classification.</title>
        <authorList>
            <person name="Goeker M."/>
        </authorList>
    </citation>
    <scope>NUCLEOTIDE SEQUENCE [LARGE SCALE GENOMIC DNA]</scope>
    <source>
        <strain evidence="6 7">DSM 7445</strain>
    </source>
</reference>
<dbReference type="AlphaFoldDB" id="A0A4R3I141"/>
<dbReference type="InterPro" id="IPR058163">
    <property type="entry name" value="LysR-type_TF_proteobact-type"/>
</dbReference>
<sequence>MRLEPNDLLLFAKVVEEGSFSKAAERLALPKSTLSRRITALETELGERLLLRTTRKLSLTDFGHGVLEHARQLAAEVEAAAALAQQRQAEPSGRLRISMPGDLANVALVQFLASFAAKYPAIELEIDLSPRRVDLIGENFDVAIRMGKLTDDASIAARRLAVFSAGLYASPRYLERKGVPSEPEALMEHHTLRLLARNGEPGPWILSRGEQRWQGIPPGRATANSPELLIRLARAGAGIAVVPDHYAQAYVERGELVRVLVDWQTPSTTAWAVFPGRRLMPARTRVFIDMLAEEFSSPDCQARAALGMRDDLSGEI</sequence>
<keyword evidence="4" id="KW-0804">Transcription</keyword>
<name>A0A4R3I141_PAULE</name>
<dbReference type="SUPFAM" id="SSF46785">
    <property type="entry name" value="Winged helix' DNA-binding domain"/>
    <property type="match status" value="1"/>
</dbReference>
<gene>
    <name evidence="6" type="ORF">EDC30_101412</name>
</gene>
<dbReference type="Pfam" id="PF03466">
    <property type="entry name" value="LysR_substrate"/>
    <property type="match status" value="1"/>
</dbReference>